<dbReference type="GeneID" id="54482537"/>
<dbReference type="EMBL" id="ML996585">
    <property type="protein sequence ID" value="KAF2753255.1"/>
    <property type="molecule type" value="Genomic_DNA"/>
</dbReference>
<feature type="compositionally biased region" description="Low complexity" evidence="1">
    <location>
        <begin position="39"/>
        <end position="53"/>
    </location>
</feature>
<gene>
    <name evidence="3" type="ORF">EJ05DRAFT_423014</name>
</gene>
<evidence type="ECO:0000313" key="4">
    <source>
        <dbReference type="Proteomes" id="UP000799437"/>
    </source>
</evidence>
<feature type="region of interest" description="Disordered" evidence="1">
    <location>
        <begin position="341"/>
        <end position="369"/>
    </location>
</feature>
<dbReference type="AlphaFoldDB" id="A0A6A6VSX5"/>
<feature type="non-terminal residue" evidence="3">
    <location>
        <position position="779"/>
    </location>
</feature>
<feature type="domain" description="Methyltransferase type 11" evidence="2">
    <location>
        <begin position="563"/>
        <end position="622"/>
    </location>
</feature>
<reference evidence="3" key="1">
    <citation type="journal article" date="2020" name="Stud. Mycol.">
        <title>101 Dothideomycetes genomes: a test case for predicting lifestyles and emergence of pathogens.</title>
        <authorList>
            <person name="Haridas S."/>
            <person name="Albert R."/>
            <person name="Binder M."/>
            <person name="Bloem J."/>
            <person name="Labutti K."/>
            <person name="Salamov A."/>
            <person name="Andreopoulos B."/>
            <person name="Baker S."/>
            <person name="Barry K."/>
            <person name="Bills G."/>
            <person name="Bluhm B."/>
            <person name="Cannon C."/>
            <person name="Castanera R."/>
            <person name="Culley D."/>
            <person name="Daum C."/>
            <person name="Ezra D."/>
            <person name="Gonzalez J."/>
            <person name="Henrissat B."/>
            <person name="Kuo A."/>
            <person name="Liang C."/>
            <person name="Lipzen A."/>
            <person name="Lutzoni F."/>
            <person name="Magnuson J."/>
            <person name="Mondo S."/>
            <person name="Nolan M."/>
            <person name="Ohm R."/>
            <person name="Pangilinan J."/>
            <person name="Park H.-J."/>
            <person name="Ramirez L."/>
            <person name="Alfaro M."/>
            <person name="Sun H."/>
            <person name="Tritt A."/>
            <person name="Yoshinaga Y."/>
            <person name="Zwiers L.-H."/>
            <person name="Turgeon B."/>
            <person name="Goodwin S."/>
            <person name="Spatafora J."/>
            <person name="Crous P."/>
            <person name="Grigoriev I."/>
        </authorList>
    </citation>
    <scope>NUCLEOTIDE SEQUENCE</scope>
    <source>
        <strain evidence="3">CBS 121739</strain>
    </source>
</reference>
<dbReference type="SUPFAM" id="SSF53335">
    <property type="entry name" value="S-adenosyl-L-methionine-dependent methyltransferases"/>
    <property type="match status" value="1"/>
</dbReference>
<evidence type="ECO:0000256" key="1">
    <source>
        <dbReference type="SAM" id="MobiDB-lite"/>
    </source>
</evidence>
<feature type="region of interest" description="Disordered" evidence="1">
    <location>
        <begin position="106"/>
        <end position="142"/>
    </location>
</feature>
<name>A0A6A6VSX5_9PEZI</name>
<dbReference type="InterPro" id="IPR029063">
    <property type="entry name" value="SAM-dependent_MTases_sf"/>
</dbReference>
<dbReference type="OrthoDB" id="10256176at2759"/>
<dbReference type="GO" id="GO:0008757">
    <property type="term" value="F:S-adenosylmethionine-dependent methyltransferase activity"/>
    <property type="evidence" value="ECO:0007669"/>
    <property type="project" value="InterPro"/>
</dbReference>
<dbReference type="Proteomes" id="UP000799437">
    <property type="component" value="Unassembled WGS sequence"/>
</dbReference>
<feature type="compositionally biased region" description="Polar residues" evidence="1">
    <location>
        <begin position="106"/>
        <end position="116"/>
    </location>
</feature>
<organism evidence="3 4">
    <name type="scientific">Pseudovirgaria hyperparasitica</name>
    <dbReference type="NCBI Taxonomy" id="470096"/>
    <lineage>
        <taxon>Eukaryota</taxon>
        <taxon>Fungi</taxon>
        <taxon>Dikarya</taxon>
        <taxon>Ascomycota</taxon>
        <taxon>Pezizomycotina</taxon>
        <taxon>Dothideomycetes</taxon>
        <taxon>Dothideomycetes incertae sedis</taxon>
        <taxon>Acrospermales</taxon>
        <taxon>Acrospermaceae</taxon>
        <taxon>Pseudovirgaria</taxon>
    </lineage>
</organism>
<evidence type="ECO:0000313" key="3">
    <source>
        <dbReference type="EMBL" id="KAF2753255.1"/>
    </source>
</evidence>
<dbReference type="Pfam" id="PF08241">
    <property type="entry name" value="Methyltransf_11"/>
    <property type="match status" value="1"/>
</dbReference>
<proteinExistence type="predicted"/>
<feature type="non-terminal residue" evidence="3">
    <location>
        <position position="1"/>
    </location>
</feature>
<protein>
    <recommendedName>
        <fullName evidence="2">Methyltransferase type 11 domain-containing protein</fullName>
    </recommendedName>
</protein>
<accession>A0A6A6VSX5</accession>
<dbReference type="Gene3D" id="3.40.50.150">
    <property type="entry name" value="Vaccinia Virus protein VP39"/>
    <property type="match status" value="1"/>
</dbReference>
<sequence length="779" mass="85808">RNRHRRPSFDSLYDVSDDEAEEVPLKISASLKKIVNRDPPSSSARSSRSRYPSITIPSPSNWPTIQKLKSTCAPISPALPTPLKSPAAGLMQMIAARAVQVPNGSATPSLDGSFTSEELDKLSCPSTPDLHKHNTSEADWLPPTQLHPQALQTLHSLSGPGDHLEPVEDSEWEEMPSAEMEQVDHVRNVSGLFPTPVNNTGEDPLSALSIPSPGGFFSSLDSNTRHTWSTAPTEDAVPSTTVAEEFYGVPWRTSADDIVSRVLGVPSSNGSGPLTAKAIAMSSEQADEPLEVMEIQRNDSVRTEYDPNYPEGLQIKAGANIDRTGTWLNAQVSYLAALIQPDPAPSPIEGRSDRSRNRSNSAEHSVCSPSKKSVRFIDEALPISASSTEEKETKETVFVEAFAHLWDSTQKRDVYIQRQIRADALHTMRRHMAHVHRKQLLGLYEISTVARPVPPRPVSSFYSDDSTVLKERIARAQKEKQALDQVRPAVWVLEAIKFLNGGKLITPVASRALSRATSPRILDVGGKTVCDWAWQVCFDHPHATVYTATTEAQMDVEGPENHKHTVVPNYWTFPFPSNHFDVISARSLYALLKTDKPTGKKTDELDLCLKECMRCLRPGGYLEFTALDSDIMHGGPLALAMSVEFGYNLKTRGYDPLPTRTFVPRLNLAGFKDIKRSWTFLPMGIPAANWTEKVNAGPSLDRTITTDGVVVEADLMGCTADVAAITGLVGSWMWERWLIKMQTEMGKAEEKQLEGVAAVMEEGPKHGAGWRLLSGWARK</sequence>
<evidence type="ECO:0000259" key="2">
    <source>
        <dbReference type="Pfam" id="PF08241"/>
    </source>
</evidence>
<keyword evidence="4" id="KW-1185">Reference proteome</keyword>
<dbReference type="RefSeq" id="XP_033595706.1">
    <property type="nucleotide sequence ID" value="XM_033741483.1"/>
</dbReference>
<feature type="region of interest" description="Disordered" evidence="1">
    <location>
        <begin position="33"/>
        <end position="58"/>
    </location>
</feature>
<dbReference type="InterPro" id="IPR013216">
    <property type="entry name" value="Methyltransf_11"/>
</dbReference>